<dbReference type="eggNOG" id="COG3450">
    <property type="taxonomic scope" value="Bacteria"/>
</dbReference>
<protein>
    <recommendedName>
        <fullName evidence="1">(S)-ureidoglycine aminohydrolase cupin domain-containing protein</fullName>
    </recommendedName>
</protein>
<dbReference type="Pfam" id="PF05899">
    <property type="entry name" value="Cupin_3"/>
    <property type="match status" value="1"/>
</dbReference>
<dbReference type="InterPro" id="IPR008579">
    <property type="entry name" value="UGlyAH_Cupin_dom"/>
</dbReference>
<name>A0A0A2A7S9_PROMR</name>
<organism evidence="2 3">
    <name type="scientific">Prochlorococcus marinus str. MIT 9201</name>
    <dbReference type="NCBI Taxonomy" id="93057"/>
    <lineage>
        <taxon>Bacteria</taxon>
        <taxon>Bacillati</taxon>
        <taxon>Cyanobacteriota</taxon>
        <taxon>Cyanophyceae</taxon>
        <taxon>Synechococcales</taxon>
        <taxon>Prochlorococcaceae</taxon>
        <taxon>Prochlorococcus</taxon>
    </lineage>
</organism>
<sequence length="91" mass="10509">MKVQITSPCSASTIIQYGIKSWPIWECEPSKFHWNYYDKEICLIIEGQAKISMQNGDIYVIKAGDLVEFPAGLFCEWEVTKSMKKHYRLGS</sequence>
<gene>
    <name evidence="2" type="ORF">EU95_0419</name>
</gene>
<dbReference type="STRING" id="93057.EU95_0419"/>
<dbReference type="OrthoDB" id="9799053at2"/>
<dbReference type="EMBL" id="JNAL01000007">
    <property type="protein sequence ID" value="KGF96534.1"/>
    <property type="molecule type" value="Genomic_DNA"/>
</dbReference>
<evidence type="ECO:0000313" key="3">
    <source>
        <dbReference type="Proteomes" id="UP000030355"/>
    </source>
</evidence>
<dbReference type="RefSeq" id="WP_032521607.1">
    <property type="nucleotide sequence ID" value="NZ_CP138977.1"/>
</dbReference>
<evidence type="ECO:0000313" key="2">
    <source>
        <dbReference type="EMBL" id="KGF96534.1"/>
    </source>
</evidence>
<dbReference type="CDD" id="cd02227">
    <property type="entry name" value="cupin_TM1112-like"/>
    <property type="match status" value="1"/>
</dbReference>
<feature type="domain" description="(S)-ureidoglycine aminohydrolase cupin" evidence="1">
    <location>
        <begin position="18"/>
        <end position="87"/>
    </location>
</feature>
<dbReference type="PANTHER" id="PTHR33271">
    <property type="entry name" value="OS04G0445200 PROTEIN"/>
    <property type="match status" value="1"/>
</dbReference>
<dbReference type="Proteomes" id="UP000030355">
    <property type="component" value="Unassembled WGS sequence"/>
</dbReference>
<dbReference type="InterPro" id="IPR014710">
    <property type="entry name" value="RmlC-like_jellyroll"/>
</dbReference>
<dbReference type="SUPFAM" id="SSF51182">
    <property type="entry name" value="RmlC-like cupins"/>
    <property type="match status" value="1"/>
</dbReference>
<dbReference type="Gene3D" id="2.60.120.10">
    <property type="entry name" value="Jelly Rolls"/>
    <property type="match status" value="1"/>
</dbReference>
<proteinExistence type="predicted"/>
<dbReference type="PANTHER" id="PTHR33271:SF22">
    <property type="entry name" value="OS04G0445200 PROTEIN"/>
    <property type="match status" value="1"/>
</dbReference>
<reference evidence="3" key="1">
    <citation type="journal article" date="2014" name="Sci. Data">
        <title>Genomes of diverse isolates of the marine cyanobacterium Prochlorococcus.</title>
        <authorList>
            <person name="Biller S."/>
            <person name="Berube P."/>
            <person name="Thompson J."/>
            <person name="Kelly L."/>
            <person name="Roggensack S."/>
            <person name="Awad L."/>
            <person name="Roache-Johnson K."/>
            <person name="Ding H."/>
            <person name="Giovannoni S.J."/>
            <person name="Moore L.R."/>
            <person name="Chisholm S.W."/>
        </authorList>
    </citation>
    <scope>NUCLEOTIDE SEQUENCE [LARGE SCALE GENOMIC DNA]</scope>
    <source>
        <strain evidence="3">MIT 9201</strain>
    </source>
</reference>
<dbReference type="AlphaFoldDB" id="A0A0A2A7S9"/>
<comment type="caution">
    <text evidence="2">The sequence shown here is derived from an EMBL/GenBank/DDBJ whole genome shotgun (WGS) entry which is preliminary data.</text>
</comment>
<dbReference type="InterPro" id="IPR011051">
    <property type="entry name" value="RmlC_Cupin_sf"/>
</dbReference>
<accession>A0A0A2A7S9</accession>
<evidence type="ECO:0000259" key="1">
    <source>
        <dbReference type="Pfam" id="PF05899"/>
    </source>
</evidence>